<evidence type="ECO:0000313" key="1">
    <source>
        <dbReference type="EMBL" id="KIK75653.1"/>
    </source>
</evidence>
<keyword evidence="2" id="KW-1185">Reference proteome</keyword>
<sequence length="74" mass="8805">HNIYYPFEDCGEWEIGNFLCETLTRAQLDQFLKLEWFKKHSAPSFKNKDQLYDFIDSLPCGVSWMSMEITLDGY</sequence>
<gene>
    <name evidence="1" type="ORF">PAXRUDRAFT_172130</name>
</gene>
<dbReference type="InParanoid" id="A0A0D0CKA6"/>
<reference evidence="2" key="2">
    <citation type="submission" date="2015-01" db="EMBL/GenBank/DDBJ databases">
        <title>Evolutionary Origins and Diversification of the Mycorrhizal Mutualists.</title>
        <authorList>
            <consortium name="DOE Joint Genome Institute"/>
            <consortium name="Mycorrhizal Genomics Consortium"/>
            <person name="Kohler A."/>
            <person name="Kuo A."/>
            <person name="Nagy L.G."/>
            <person name="Floudas D."/>
            <person name="Copeland A."/>
            <person name="Barry K.W."/>
            <person name="Cichocki N."/>
            <person name="Veneault-Fourrey C."/>
            <person name="LaButti K."/>
            <person name="Lindquist E.A."/>
            <person name="Lipzen A."/>
            <person name="Lundell T."/>
            <person name="Morin E."/>
            <person name="Murat C."/>
            <person name="Riley R."/>
            <person name="Ohm R."/>
            <person name="Sun H."/>
            <person name="Tunlid A."/>
            <person name="Henrissat B."/>
            <person name="Grigoriev I.V."/>
            <person name="Hibbett D.S."/>
            <person name="Martin F."/>
        </authorList>
    </citation>
    <scope>NUCLEOTIDE SEQUENCE [LARGE SCALE GENOMIC DNA]</scope>
    <source>
        <strain evidence="2">Ve08.2h10</strain>
    </source>
</reference>
<dbReference type="HOGENOM" id="CLU_178716_0_0_1"/>
<evidence type="ECO:0000313" key="2">
    <source>
        <dbReference type="Proteomes" id="UP000054538"/>
    </source>
</evidence>
<feature type="non-terminal residue" evidence="1">
    <location>
        <position position="1"/>
    </location>
</feature>
<protein>
    <submittedName>
        <fullName evidence="1">Uncharacterized protein</fullName>
    </submittedName>
</protein>
<organism evidence="1 2">
    <name type="scientific">Paxillus rubicundulus Ve08.2h10</name>
    <dbReference type="NCBI Taxonomy" id="930991"/>
    <lineage>
        <taxon>Eukaryota</taxon>
        <taxon>Fungi</taxon>
        <taxon>Dikarya</taxon>
        <taxon>Basidiomycota</taxon>
        <taxon>Agaricomycotina</taxon>
        <taxon>Agaricomycetes</taxon>
        <taxon>Agaricomycetidae</taxon>
        <taxon>Boletales</taxon>
        <taxon>Paxilineae</taxon>
        <taxon>Paxillaceae</taxon>
        <taxon>Paxillus</taxon>
    </lineage>
</organism>
<accession>A0A0D0CKA6</accession>
<reference evidence="1 2" key="1">
    <citation type="submission" date="2014-04" db="EMBL/GenBank/DDBJ databases">
        <authorList>
            <consortium name="DOE Joint Genome Institute"/>
            <person name="Kuo A."/>
            <person name="Kohler A."/>
            <person name="Jargeat P."/>
            <person name="Nagy L.G."/>
            <person name="Floudas D."/>
            <person name="Copeland A."/>
            <person name="Barry K.W."/>
            <person name="Cichocki N."/>
            <person name="Veneault-Fourrey C."/>
            <person name="LaButti K."/>
            <person name="Lindquist E.A."/>
            <person name="Lipzen A."/>
            <person name="Lundell T."/>
            <person name="Morin E."/>
            <person name="Murat C."/>
            <person name="Sun H."/>
            <person name="Tunlid A."/>
            <person name="Henrissat B."/>
            <person name="Grigoriev I.V."/>
            <person name="Hibbett D.S."/>
            <person name="Martin F."/>
            <person name="Nordberg H.P."/>
            <person name="Cantor M.N."/>
            <person name="Hua S.X."/>
        </authorList>
    </citation>
    <scope>NUCLEOTIDE SEQUENCE [LARGE SCALE GENOMIC DNA]</scope>
    <source>
        <strain evidence="1 2">Ve08.2h10</strain>
    </source>
</reference>
<dbReference type="AlphaFoldDB" id="A0A0D0CKA6"/>
<dbReference type="Proteomes" id="UP000054538">
    <property type="component" value="Unassembled WGS sequence"/>
</dbReference>
<dbReference type="OrthoDB" id="2683853at2759"/>
<dbReference type="EMBL" id="KN827955">
    <property type="protein sequence ID" value="KIK75653.1"/>
    <property type="molecule type" value="Genomic_DNA"/>
</dbReference>
<name>A0A0D0CKA6_9AGAM</name>
<proteinExistence type="predicted"/>